<dbReference type="SUPFAM" id="SSF51126">
    <property type="entry name" value="Pectin lyase-like"/>
    <property type="match status" value="4"/>
</dbReference>
<dbReference type="AlphaFoldDB" id="A0A1L9QJK1"/>
<dbReference type="Proteomes" id="UP000183940">
    <property type="component" value="Unassembled WGS sequence"/>
</dbReference>
<dbReference type="NCBIfam" id="TIGR01901">
    <property type="entry name" value="adhes_NPXG"/>
    <property type="match status" value="1"/>
</dbReference>
<dbReference type="InterPro" id="IPR008638">
    <property type="entry name" value="FhaB/CdiA-like_TPS"/>
</dbReference>
<name>A0A1L9QJK1_9CYAN</name>
<feature type="chain" id="PRO_5012634746" description="Filamentous haemagglutinin FhaB/tRNA nuclease CdiA-like TPS domain-containing protein" evidence="1">
    <location>
        <begin position="27"/>
        <end position="1005"/>
    </location>
</feature>
<feature type="domain" description="Filamentous haemagglutinin FhaB/tRNA nuclease CdiA-like TPS" evidence="2">
    <location>
        <begin position="29"/>
        <end position="139"/>
    </location>
</feature>
<dbReference type="SMART" id="SM00912">
    <property type="entry name" value="Haemagg_act"/>
    <property type="match status" value="1"/>
</dbReference>
<evidence type="ECO:0000259" key="2">
    <source>
        <dbReference type="SMART" id="SM00912"/>
    </source>
</evidence>
<dbReference type="InterPro" id="IPR011050">
    <property type="entry name" value="Pectin_lyase_fold/virulence"/>
</dbReference>
<reference evidence="3" key="1">
    <citation type="submission" date="2016-10" db="EMBL/GenBank/DDBJ databases">
        <title>CRISPR-Cas defence system in Roseofilum reptotaenium: evidence of a bacteriophage-cyanobacterium arms race in the coral black band disease.</title>
        <authorList>
            <person name="Buerger P."/>
            <person name="Wood-Charlson E.M."/>
            <person name="Weynberg K.D."/>
            <person name="Willis B."/>
            <person name="Van Oppen M.J."/>
        </authorList>
    </citation>
    <scope>NUCLEOTIDE SEQUENCE [LARGE SCALE GENOMIC DNA]</scope>
    <source>
        <strain evidence="3">AO1-A</strain>
    </source>
</reference>
<dbReference type="EMBL" id="MLAW01000080">
    <property type="protein sequence ID" value="OJJ14390.1"/>
    <property type="molecule type" value="Genomic_DNA"/>
</dbReference>
<evidence type="ECO:0000313" key="4">
    <source>
        <dbReference type="Proteomes" id="UP000183940"/>
    </source>
</evidence>
<sequence length="1005" mass="103933">MQRTWLTLSTTLVAATFAFTASPTFAQVVPDGSLGTRVNGNPHFMIDGGTTAGQNLFHSFREFSVPFGGSAVFQNSPNIQNIFSRVTGGNQSFINGLIEAQGTANLFLINPAGIRFGSGAQLRLGGSFFGTTADRIIFNDGVVFNTNDPSEEPLLTINSPIGLNFNLDNPAPIQVEGEGHGLTIRSIRTSPVDRSEANPGLEVSSGNTLALIGGEVNLVGGVVRAPEGHIALVGVGEGQVSLTSVERGWRLGYEGVERFGDINLSQQAAVDASGLGRGSIEMVGRQVRLTGGSAGLIQNRGSSPAGDLTVKASEMLEVSGTDVEQTFPSLLFNETVSEGAGGQTNISTGNLLLSGGGIIHNKTYGTGDGGDVSVSAANGVEVNGFASDNPNIFSSLVAVTAGEGNAGNLSIETQDLSLLDGGNISNSTLGRGQAGNVTINASESITLIGFIPVSLRRTVLSNATATEAKGGTTLVNTSRLVIRDGATISASTVAEGSAGNLTINATDSIEVSGIGETEDGQLRAEILSDAPILPEVFRQATGLPDLPSGDAGSLTINTPRLTVSDGGRVGVGNQGTGTAGDLQIQANRIEVTNEGQITTATASGGGGKIDLQVGDVLLVRNQGLISTEVGEVGVQSQTLSANSGNITINGNLIQLLNKGEITVRNNGTGNAGDLTIQAVRLELSDEGKVTATTTLGQGGDIDLTVADVLLIQREGLISAGALANEGEEISGNAGQITIRGNQVQLLNEGEITVRNQGTGNAGDLQLQAYRLELRDGGRLTAETASGEGGNIELRVGDVLLLRNGGLISTEAGGAGNGGDITINSPFVFAISEENSDIVANAFEGNGGNINIFSNSILGLEFREDLTPLSDITASSQFGLSGTVTISNLNVNPTEQDTELESEVIDPETIIVQGCDAVGDSRFVVSGRGGTPENPRIRRSGVTTWHDIRDPAPYMERTARQRPQPVPPIIEANAARRLSDGTMELYVDWSKPVRYFRGGNHQGVCP</sequence>
<accession>A0A1L9QJK1</accession>
<keyword evidence="1" id="KW-0732">Signal</keyword>
<proteinExistence type="predicted"/>
<feature type="signal peptide" evidence="1">
    <location>
        <begin position="1"/>
        <end position="26"/>
    </location>
</feature>
<dbReference type="Pfam" id="PF05860">
    <property type="entry name" value="TPS"/>
    <property type="match status" value="1"/>
</dbReference>
<protein>
    <recommendedName>
        <fullName evidence="2">Filamentous haemagglutinin FhaB/tRNA nuclease CdiA-like TPS domain-containing protein</fullName>
    </recommendedName>
</protein>
<dbReference type="InterPro" id="IPR012334">
    <property type="entry name" value="Pectin_lyas_fold"/>
</dbReference>
<comment type="caution">
    <text evidence="3">The sequence shown here is derived from an EMBL/GenBank/DDBJ whole genome shotgun (WGS) entry which is preliminary data.</text>
</comment>
<dbReference type="STRING" id="1925591.BI308_24990"/>
<dbReference type="Gene3D" id="2.160.20.10">
    <property type="entry name" value="Single-stranded right-handed beta-helix, Pectin lyase-like"/>
    <property type="match status" value="3"/>
</dbReference>
<gene>
    <name evidence="3" type="ORF">BI308_24990</name>
</gene>
<organism evidence="3 4">
    <name type="scientific">Roseofilum reptotaenium AO1-A</name>
    <dbReference type="NCBI Taxonomy" id="1925591"/>
    <lineage>
        <taxon>Bacteria</taxon>
        <taxon>Bacillati</taxon>
        <taxon>Cyanobacteriota</taxon>
        <taxon>Cyanophyceae</taxon>
        <taxon>Desertifilales</taxon>
        <taxon>Desertifilaceae</taxon>
        <taxon>Roseofilum</taxon>
    </lineage>
</organism>
<evidence type="ECO:0000313" key="3">
    <source>
        <dbReference type="EMBL" id="OJJ14390.1"/>
    </source>
</evidence>
<evidence type="ECO:0000256" key="1">
    <source>
        <dbReference type="SAM" id="SignalP"/>
    </source>
</evidence>
<keyword evidence="4" id="KW-1185">Reference proteome</keyword>